<gene>
    <name evidence="1" type="ORF">RIF23_03245</name>
</gene>
<protein>
    <submittedName>
        <fullName evidence="1">DUF523 domain-containing protein</fullName>
    </submittedName>
</protein>
<reference evidence="2" key="1">
    <citation type="submission" date="2023-07" db="EMBL/GenBank/DDBJ databases">
        <title>Novel species in the genus Lipingzhangella isolated from Sambhar Salt Lake.</title>
        <authorList>
            <person name="Jiya N."/>
            <person name="Kajale S."/>
            <person name="Sharma A."/>
        </authorList>
    </citation>
    <scope>NUCLEOTIDE SEQUENCE [LARGE SCALE GENOMIC DNA]</scope>
    <source>
        <strain evidence="2">LS1_29</strain>
    </source>
</reference>
<dbReference type="RefSeq" id="WP_310911238.1">
    <property type="nucleotide sequence ID" value="NZ_JAVLVT010000001.1"/>
</dbReference>
<dbReference type="Proteomes" id="UP001250214">
    <property type="component" value="Unassembled WGS sequence"/>
</dbReference>
<evidence type="ECO:0000313" key="2">
    <source>
        <dbReference type="Proteomes" id="UP001250214"/>
    </source>
</evidence>
<dbReference type="EMBL" id="JAVLVT010000001">
    <property type="protein sequence ID" value="MDS1269308.1"/>
    <property type="molecule type" value="Genomic_DNA"/>
</dbReference>
<dbReference type="InterPro" id="IPR007553">
    <property type="entry name" value="2-thiour_desulf"/>
</dbReference>
<evidence type="ECO:0000313" key="1">
    <source>
        <dbReference type="EMBL" id="MDS1269308.1"/>
    </source>
</evidence>
<proteinExistence type="predicted"/>
<organism evidence="1 2">
    <name type="scientific">Lipingzhangella rawalii</name>
    <dbReference type="NCBI Taxonomy" id="2055835"/>
    <lineage>
        <taxon>Bacteria</taxon>
        <taxon>Bacillati</taxon>
        <taxon>Actinomycetota</taxon>
        <taxon>Actinomycetes</taxon>
        <taxon>Streptosporangiales</taxon>
        <taxon>Nocardiopsidaceae</taxon>
        <taxon>Lipingzhangella</taxon>
    </lineage>
</organism>
<accession>A0ABU2H1Y1</accession>
<comment type="caution">
    <text evidence="1">The sequence shown here is derived from an EMBL/GenBank/DDBJ whole genome shotgun (WGS) entry which is preliminary data.</text>
</comment>
<keyword evidence="2" id="KW-1185">Reference proteome</keyword>
<name>A0ABU2H1Y1_9ACTN</name>
<dbReference type="PANTHER" id="PTHR30087:SF1">
    <property type="entry name" value="HYPOTHETICAL CYTOSOLIC PROTEIN"/>
    <property type="match status" value="1"/>
</dbReference>
<sequence>MESVLVSACLMGRPVRFDGAAKPVVGLTGDGDDHAPGAILARWRSEGRAVVYCPEVGGGLGVPRPPAEIENAAGARAVLDGTARIVTPQGVDVTRAYLAGAHAALETARSAGVRVAVVKESSPSCGLRQVYDGTFAGKTVSGPGVTTRLLLDHGIAVYTERDIPAAQAHLTALEQGGP</sequence>
<dbReference type="PANTHER" id="PTHR30087">
    <property type="entry name" value="INNER MEMBRANE PROTEIN"/>
    <property type="match status" value="1"/>
</dbReference>
<dbReference type="Pfam" id="PF04463">
    <property type="entry name" value="2-thiour_desulf"/>
    <property type="match status" value="1"/>
</dbReference>